<proteinExistence type="predicted"/>
<evidence type="ECO:0000259" key="2">
    <source>
        <dbReference type="Pfam" id="PF19404"/>
    </source>
</evidence>
<gene>
    <name evidence="3" type="ORF">A4D02_26500</name>
</gene>
<evidence type="ECO:0000313" key="3">
    <source>
        <dbReference type="EMBL" id="OQP49994.1"/>
    </source>
</evidence>
<name>A0ABX3P0G8_9BACT</name>
<dbReference type="RefSeq" id="WP_014219304.1">
    <property type="nucleotide sequence ID" value="NZ_LWBO01000007.1"/>
</dbReference>
<feature type="domain" description="DUF5977" evidence="2">
    <location>
        <begin position="1293"/>
        <end position="1355"/>
    </location>
</feature>
<evidence type="ECO:0000313" key="4">
    <source>
        <dbReference type="Proteomes" id="UP000192277"/>
    </source>
</evidence>
<protein>
    <recommendedName>
        <fullName evidence="2">DUF5977 domain-containing protein</fullName>
    </recommendedName>
</protein>
<dbReference type="Proteomes" id="UP000192277">
    <property type="component" value="Unassembled WGS sequence"/>
</dbReference>
<keyword evidence="4" id="KW-1185">Reference proteome</keyword>
<organism evidence="3 4">
    <name type="scientific">Niastella koreensis</name>
    <dbReference type="NCBI Taxonomy" id="354356"/>
    <lineage>
        <taxon>Bacteria</taxon>
        <taxon>Pseudomonadati</taxon>
        <taxon>Bacteroidota</taxon>
        <taxon>Chitinophagia</taxon>
        <taxon>Chitinophagales</taxon>
        <taxon>Chitinophagaceae</taxon>
        <taxon>Niastella</taxon>
    </lineage>
</organism>
<comment type="caution">
    <text evidence="3">The sequence shown here is derived from an EMBL/GenBank/DDBJ whole genome shotgun (WGS) entry which is preliminary data.</text>
</comment>
<dbReference type="EMBL" id="LWBO01000007">
    <property type="protein sequence ID" value="OQP49994.1"/>
    <property type="molecule type" value="Genomic_DNA"/>
</dbReference>
<feature type="signal peptide" evidence="1">
    <location>
        <begin position="1"/>
        <end position="19"/>
    </location>
</feature>
<sequence length="1521" mass="168066">MKIVIAILTFALLSHVVSAQNSFQNLVNVSTVSPDVASLGKFGNVPVSYSTGVPAITIPIYEINIGKIKLPVSFDYHAGGIRVDEISSSVGLGWALNGVGAISRNMVGQPDESPAGYLNSPDFDSLYNWQTGADYGTGIANKYSQYLIYLSMYHENETEPDVFSYSLNGQSGKFIFKKDGSIMQIPRTNNRIIKNGNDFTIIDENGVQYIFDKKERTSYVGASASPDYFSTWRLSMIIDQNGTDTISFKYETACDVNVSHYENFGYTLGYGANCEGSDAVSYFGPTYSRSTVYHNDQLYPNEISWRGGKITLSYTCGRQDKASEKRLDEVSVYSNQNDQLKLVKKIKLYQSYFFSDPIPYGTVDEKNYRLRLDSVGFMSTLDAQKYCYRMTYNSSQPMAPRESYAQDKWGFNNGQVGNSSLMPTQTVLYNGAYYTIGAANREPDAAAMQACNINSIEYPTRGKTVFEFEPHQYNSHIDYTENKAVHCDAYGGVQQTNTATFTAAENTTGYSFNIYISSYNYPNVTDRPRVRITDLTTSQQILFASNSDAYHSYSSGTLVLNVITGHTYSIVTDIYTTNSNVIATATVSWVQTYTNVPVQPIGGGLRVKTVTNYDINGEFVNKDIYKYGVGEDGIGKLLTEANYLLVNYENVRWRCGNNYNSSSCYYVDSYGADGTIYHANSVYPASQFGGSPVLYSSVTKYQVNASGNAINGKSDFGYEIFEDGPGYASSDYGRVGVLLIQNEWKNGFPGWQHDYKYNSVTNGYDLIHSKRNIYQVQRADTMMGLKVTTRILFTGGCYTSSDIPWAKNGFTLIRLPVYSGAMLLQSTSDTTWDDNNNQLVTGKNYYYNDDRHTFVTSSQEYNSKGEILTDNFQYPYDFSSSGNVYQGMIDRNIVSPVVSEQKLLSGVQQSLTTIHYTDWFGNTKLLQPQNVDVQVKSSPVETKVRFNRFDEYGNILQQQKENDIFQTFIWDYQSVYPVAQCSNADYNSIAYTSFEADGTGNWDIGSVTRATNGVTGGKSYSLLNGAIQKSGLNTAAVYLVSYWSNGGSYSVTGNTGSIVQGRTITVNGVRWTYYQHQVTGQATVTITGNGGIDELRLHPKEAKMSTFTYEPLTGMTSKCDERGYITYFEYDGFGRVSLIRDENANILRKFCYSYVGQQSSCDLAGNAAKTKIFTKSGCDGTAGLIGTSVTYTVPANTYFGPNADVLAQNDLDANGQANADKNGSCVVVYHNVVKSRTFTKDNCTLNGAPSSVTYTVPAGMYAASSQQAADQLAQNDLDAKGQAYADSIGYCTWYNDRLVTSYQKNCTPGGSGSVVNYIVPQGAYSSTISASDANNKATNDANANGQNYANANGVCFWNSGEMSINFQKNDCGSGSSGTQVTYVVPANRYSSTISQEDADAQAEEDLYDNGQEYANENGSCELNTINVLYTNSGERDVDVWFYNNTTDEGFYFNIRPYASDVPLAITPGTYDIIFWPDDSGRNSHSFSAGCNYWANGYNVITIYGVPFTADQYGSCNTVYSD</sequence>
<feature type="domain" description="DUF5977" evidence="2">
    <location>
        <begin position="1359"/>
        <end position="1420"/>
    </location>
</feature>
<feature type="chain" id="PRO_5045658178" description="DUF5977 domain-containing protein" evidence="1">
    <location>
        <begin position="20"/>
        <end position="1521"/>
    </location>
</feature>
<keyword evidence="1" id="KW-0732">Signal</keyword>
<dbReference type="InterPro" id="IPR046020">
    <property type="entry name" value="DUF5977"/>
</dbReference>
<feature type="domain" description="DUF5977" evidence="2">
    <location>
        <begin position="1229"/>
        <end position="1292"/>
    </location>
</feature>
<reference evidence="3 4" key="1">
    <citation type="submission" date="2016-04" db="EMBL/GenBank/DDBJ databases">
        <authorList>
            <person name="Chen L."/>
            <person name="Zhuang W."/>
            <person name="Wang G."/>
        </authorList>
    </citation>
    <scope>NUCLEOTIDE SEQUENCE [LARGE SCALE GENOMIC DNA]</scope>
    <source>
        <strain evidence="4">GR20</strain>
    </source>
</reference>
<evidence type="ECO:0000256" key="1">
    <source>
        <dbReference type="SAM" id="SignalP"/>
    </source>
</evidence>
<feature type="domain" description="DUF5977" evidence="2">
    <location>
        <begin position="1165"/>
        <end position="1226"/>
    </location>
</feature>
<dbReference type="Pfam" id="PF19404">
    <property type="entry name" value="DUF5977"/>
    <property type="match status" value="4"/>
</dbReference>
<accession>A0ABX3P0G8</accession>